<protein>
    <submittedName>
        <fullName evidence="1">Uncharacterized protein</fullName>
    </submittedName>
</protein>
<dbReference type="AlphaFoldDB" id="A0A8S3V504"/>
<proteinExistence type="predicted"/>
<sequence>MFIHLEKSKAEIKSVFTEASSILNTSSISEARLVKSAKLGQDENVDGLIELASIKSIPVEMNAYVKQFFHRKAVTIDLYGFDVYSGVFVSDEVVIVGGKVKESAGILKAINITNERIVDKFSISTIVKRLTFDFESESLFVSCYGSKLYRFKFANSFLNSKVNVEVGDHYNGGIFICDGVLYVIVDKTVKKISLVNTQQSLEMCFKTNTNCTSLNGLGIDSKNNRFLYTSEKQEVVCTSLDGSEIFKYKDEFMKQTSSVYVHSEGLVFVGDEKGSMHLISEDGCRRRTVLNSCDKLKTVSDICLDKSCSRLAVFGPGYIELYDVCTGSG</sequence>
<dbReference type="Proteomes" id="UP000683360">
    <property type="component" value="Unassembled WGS sequence"/>
</dbReference>
<comment type="caution">
    <text evidence="1">The sequence shown here is derived from an EMBL/GenBank/DDBJ whole genome shotgun (WGS) entry which is preliminary data.</text>
</comment>
<name>A0A8S3V504_MYTED</name>
<dbReference type="Gene3D" id="2.120.10.30">
    <property type="entry name" value="TolB, C-terminal domain"/>
    <property type="match status" value="1"/>
</dbReference>
<dbReference type="EMBL" id="CAJPWZ010003120">
    <property type="protein sequence ID" value="CAG2252414.1"/>
    <property type="molecule type" value="Genomic_DNA"/>
</dbReference>
<accession>A0A8S3V504</accession>
<evidence type="ECO:0000313" key="2">
    <source>
        <dbReference type="Proteomes" id="UP000683360"/>
    </source>
</evidence>
<dbReference type="OrthoDB" id="10363976at2759"/>
<evidence type="ECO:0000313" key="1">
    <source>
        <dbReference type="EMBL" id="CAG2252414.1"/>
    </source>
</evidence>
<gene>
    <name evidence="1" type="ORF">MEDL_64011</name>
</gene>
<reference evidence="1" key="1">
    <citation type="submission" date="2021-03" db="EMBL/GenBank/DDBJ databases">
        <authorList>
            <person name="Bekaert M."/>
        </authorList>
    </citation>
    <scope>NUCLEOTIDE SEQUENCE</scope>
</reference>
<dbReference type="InterPro" id="IPR011042">
    <property type="entry name" value="6-blade_b-propeller_TolB-like"/>
</dbReference>
<keyword evidence="2" id="KW-1185">Reference proteome</keyword>
<dbReference type="SUPFAM" id="SSF101898">
    <property type="entry name" value="NHL repeat"/>
    <property type="match status" value="1"/>
</dbReference>
<organism evidence="1 2">
    <name type="scientific">Mytilus edulis</name>
    <name type="common">Blue mussel</name>
    <dbReference type="NCBI Taxonomy" id="6550"/>
    <lineage>
        <taxon>Eukaryota</taxon>
        <taxon>Metazoa</taxon>
        <taxon>Spiralia</taxon>
        <taxon>Lophotrochozoa</taxon>
        <taxon>Mollusca</taxon>
        <taxon>Bivalvia</taxon>
        <taxon>Autobranchia</taxon>
        <taxon>Pteriomorphia</taxon>
        <taxon>Mytilida</taxon>
        <taxon>Mytiloidea</taxon>
        <taxon>Mytilidae</taxon>
        <taxon>Mytilinae</taxon>
        <taxon>Mytilus</taxon>
    </lineage>
</organism>